<accession>A0A2I0SKE2</accession>
<dbReference type="OrthoDB" id="3192863at2"/>
<sequence length="80" mass="8432">MSDVYERLVALLAEGFGLEAGEIEPELTFSELEMDSLALVELGLTAQQEFGVTLADEDIQSGDTIAQAAKTIEAKTAGLG</sequence>
<dbReference type="InterPro" id="IPR036736">
    <property type="entry name" value="ACP-like_sf"/>
</dbReference>
<evidence type="ECO:0000256" key="1">
    <source>
        <dbReference type="ARBA" id="ARBA00022450"/>
    </source>
</evidence>
<dbReference type="AlphaFoldDB" id="A0A2I0SKE2"/>
<dbReference type="GO" id="GO:0017000">
    <property type="term" value="P:antibiotic biosynthetic process"/>
    <property type="evidence" value="ECO:0007669"/>
    <property type="project" value="UniProtKB-ARBA"/>
</dbReference>
<dbReference type="PROSITE" id="PS50075">
    <property type="entry name" value="CARRIER"/>
    <property type="match status" value="1"/>
</dbReference>
<dbReference type="InterPro" id="IPR020806">
    <property type="entry name" value="PKS_PP-bd"/>
</dbReference>
<dbReference type="SMART" id="SM00823">
    <property type="entry name" value="PKS_PP"/>
    <property type="match status" value="1"/>
</dbReference>
<proteinExistence type="predicted"/>
<dbReference type="Proteomes" id="UP000236178">
    <property type="component" value="Unassembled WGS sequence"/>
</dbReference>
<dbReference type="RefSeq" id="WP_103551691.1">
    <property type="nucleotide sequence ID" value="NZ_JBHJSK010000008.1"/>
</dbReference>
<evidence type="ECO:0000313" key="4">
    <source>
        <dbReference type="EMBL" id="PKT70413.1"/>
    </source>
</evidence>
<dbReference type="EMBL" id="PJOS01000051">
    <property type="protein sequence ID" value="PKT70413.1"/>
    <property type="molecule type" value="Genomic_DNA"/>
</dbReference>
<keyword evidence="2" id="KW-0597">Phosphoprotein</keyword>
<organism evidence="4 5">
    <name type="scientific">Streptomyces populi</name>
    <dbReference type="NCBI Taxonomy" id="2058924"/>
    <lineage>
        <taxon>Bacteria</taxon>
        <taxon>Bacillati</taxon>
        <taxon>Actinomycetota</taxon>
        <taxon>Actinomycetes</taxon>
        <taxon>Kitasatosporales</taxon>
        <taxon>Streptomycetaceae</taxon>
        <taxon>Streptomyces</taxon>
    </lineage>
</organism>
<keyword evidence="5" id="KW-1185">Reference proteome</keyword>
<reference evidence="4 5" key="1">
    <citation type="submission" date="2017-12" db="EMBL/GenBank/DDBJ databases">
        <title>Streptomyces populusis sp. nov., a novel endophytic actinobacterium isolated from stems of Populus adenopoda Maxim.</title>
        <authorList>
            <person name="Wang Z."/>
        </authorList>
    </citation>
    <scope>NUCLEOTIDE SEQUENCE [LARGE SCALE GENOMIC DNA]</scope>
    <source>
        <strain evidence="4 5">A249</strain>
    </source>
</reference>
<feature type="domain" description="Carrier" evidence="3">
    <location>
        <begin position="1"/>
        <end position="76"/>
    </location>
</feature>
<gene>
    <name evidence="4" type="ORF">CW362_24540</name>
</gene>
<dbReference type="InterPro" id="IPR009081">
    <property type="entry name" value="PP-bd_ACP"/>
</dbReference>
<evidence type="ECO:0000313" key="5">
    <source>
        <dbReference type="Proteomes" id="UP000236178"/>
    </source>
</evidence>
<evidence type="ECO:0000259" key="3">
    <source>
        <dbReference type="PROSITE" id="PS50075"/>
    </source>
</evidence>
<name>A0A2I0SKE2_9ACTN</name>
<comment type="caution">
    <text evidence="4">The sequence shown here is derived from an EMBL/GenBank/DDBJ whole genome shotgun (WGS) entry which is preliminary data.</text>
</comment>
<dbReference type="SUPFAM" id="SSF47336">
    <property type="entry name" value="ACP-like"/>
    <property type="match status" value="1"/>
</dbReference>
<dbReference type="Gene3D" id="1.10.1200.10">
    <property type="entry name" value="ACP-like"/>
    <property type="match status" value="1"/>
</dbReference>
<protein>
    <submittedName>
        <fullName evidence="4">Acyl carrier protein</fullName>
    </submittedName>
</protein>
<dbReference type="GO" id="GO:0031177">
    <property type="term" value="F:phosphopantetheine binding"/>
    <property type="evidence" value="ECO:0007669"/>
    <property type="project" value="InterPro"/>
</dbReference>
<evidence type="ECO:0000256" key="2">
    <source>
        <dbReference type="ARBA" id="ARBA00022553"/>
    </source>
</evidence>
<keyword evidence="1" id="KW-0596">Phosphopantetheine</keyword>
<dbReference type="Pfam" id="PF00550">
    <property type="entry name" value="PP-binding"/>
    <property type="match status" value="1"/>
</dbReference>